<dbReference type="EMBL" id="JBBMEW010000016">
    <property type="protein sequence ID" value="MEQ2528273.1"/>
    <property type="molecule type" value="Genomic_DNA"/>
</dbReference>
<evidence type="ECO:0000313" key="1">
    <source>
        <dbReference type="EMBL" id="MEQ2528273.1"/>
    </source>
</evidence>
<organism evidence="1 2">
    <name type="scientific">Robertmurraya yapensis</name>
    <name type="common">ex Hitch et al 2024</name>
    <dbReference type="NCBI Taxonomy" id="3133160"/>
    <lineage>
        <taxon>Bacteria</taxon>
        <taxon>Bacillati</taxon>
        <taxon>Bacillota</taxon>
        <taxon>Bacilli</taxon>
        <taxon>Bacillales</taxon>
        <taxon>Bacillaceae</taxon>
        <taxon>Robertmurraya</taxon>
    </lineage>
</organism>
<evidence type="ECO:0000313" key="2">
    <source>
        <dbReference type="Proteomes" id="UP001439875"/>
    </source>
</evidence>
<dbReference type="Proteomes" id="UP001439875">
    <property type="component" value="Unassembled WGS sequence"/>
</dbReference>
<proteinExistence type="predicted"/>
<comment type="caution">
    <text evidence="1">The sequence shown here is derived from an EMBL/GenBank/DDBJ whole genome shotgun (WGS) entry which is preliminary data.</text>
</comment>
<accession>A0ACC6SE18</accession>
<keyword evidence="1" id="KW-0808">Transferase</keyword>
<protein>
    <submittedName>
        <fullName evidence="1">YfiT family bacillithiol transferase</fullName>
    </submittedName>
</protein>
<keyword evidence="2" id="KW-1185">Reference proteome</keyword>
<sequence>MDVRYPIGKFQVDSEITMDLVQGWIEDVDQLPGQLREAVELLNDEQLDTPYRDGGWTVRQVVHHLADSHMNAYIRFKLALTEENPIIKPYEEAEWAKLPDSDLPVEVSLAILENVHLRLVKILNSLGPEDLEKTFVHPDSGLTAVAKNIGLYSWHGRHHLAHITSLCSRKGWKVYS</sequence>
<reference evidence="1" key="1">
    <citation type="submission" date="2024-03" db="EMBL/GenBank/DDBJ databases">
        <title>Human intestinal bacterial collection.</title>
        <authorList>
            <person name="Pauvert C."/>
            <person name="Hitch T.C.A."/>
            <person name="Clavel T."/>
        </authorList>
    </citation>
    <scope>NUCLEOTIDE SEQUENCE</scope>
    <source>
        <strain evidence="1">CLA-AA-H227</strain>
    </source>
</reference>
<name>A0ACC6SE18_9BACI</name>
<gene>
    <name evidence="1" type="ORF">WMO40_16425</name>
</gene>